<accession>A0A183BKI8</accession>
<dbReference type="Proteomes" id="UP000050741">
    <property type="component" value="Unassembled WGS sequence"/>
</dbReference>
<reference evidence="2" key="3">
    <citation type="submission" date="2016-06" db="UniProtKB">
        <authorList>
            <consortium name="WormBaseParasite"/>
        </authorList>
    </citation>
    <scope>IDENTIFICATION</scope>
</reference>
<keyword evidence="1" id="KW-1185">Reference proteome</keyword>
<reference evidence="1" key="2">
    <citation type="submission" date="2014-05" db="EMBL/GenBank/DDBJ databases">
        <title>The genome and life-stage specific transcriptomes of Globodera pallida elucidate key aspects of plant parasitism by a cyst nematode.</title>
        <authorList>
            <person name="Cotton J.A."/>
            <person name="Lilley C.J."/>
            <person name="Jones L.M."/>
            <person name="Kikuchi T."/>
            <person name="Reid A.J."/>
            <person name="Thorpe P."/>
            <person name="Tsai I.J."/>
            <person name="Beasley H."/>
            <person name="Blok V."/>
            <person name="Cock P.J.A."/>
            <person name="Van den Akker S.E."/>
            <person name="Holroyd N."/>
            <person name="Hunt M."/>
            <person name="Mantelin S."/>
            <person name="Naghra H."/>
            <person name="Pain A."/>
            <person name="Palomares-Rius J.E."/>
            <person name="Zarowiecki M."/>
            <person name="Berriman M."/>
            <person name="Jones J.T."/>
            <person name="Urwin P.E."/>
        </authorList>
    </citation>
    <scope>NUCLEOTIDE SEQUENCE [LARGE SCALE GENOMIC DNA]</scope>
    <source>
        <strain evidence="1">Lindley</strain>
    </source>
</reference>
<sequence>MLGSYFFNMWPPDDIGKTQESDFRRFVHMDFSYTNSSNSNSSECDSASVVPEYWYYATTRHLFFEDGPCEVFRVNVRERVRSPERIGHVQLGGMIDTGDRLWLDRSCANFYGICIYPGLAEDGTPIKIGEWETCTSDYRWHFHFMSDNEAILLVGECEIDAVTQLCMLLRTHVYHLHIDTRRSIAFATKIDFPVPIEQPDNLRVHHASCPVGHSDQIFVYLMEETAATNNDKHQKQKMVPLFYTVDMQHKCFFYNDANSSWERWDDDTSADSPIPPGKYYFQRDRFDKGLLLLNYLENCYVQLQIRPLERHYADLASEIAFFLEANSAFRSKRSVRFQQLQ</sequence>
<proteinExistence type="predicted"/>
<dbReference type="AlphaFoldDB" id="A0A183BKI8"/>
<reference evidence="1" key="1">
    <citation type="submission" date="2013-12" db="EMBL/GenBank/DDBJ databases">
        <authorList>
            <person name="Aslett M."/>
        </authorList>
    </citation>
    <scope>NUCLEOTIDE SEQUENCE [LARGE SCALE GENOMIC DNA]</scope>
    <source>
        <strain evidence="1">Lindley</strain>
    </source>
</reference>
<evidence type="ECO:0000313" key="1">
    <source>
        <dbReference type="Proteomes" id="UP000050741"/>
    </source>
</evidence>
<dbReference type="WBParaSite" id="GPLIN_000111900">
    <property type="protein sequence ID" value="GPLIN_000111900"/>
    <property type="gene ID" value="GPLIN_000111900"/>
</dbReference>
<name>A0A183BKI8_GLOPA</name>
<protein>
    <submittedName>
        <fullName evidence="2">Pep3_Vps18 domain-containing protein</fullName>
    </submittedName>
</protein>
<organism evidence="1 2">
    <name type="scientific">Globodera pallida</name>
    <name type="common">Potato cyst nematode worm</name>
    <name type="synonym">Heterodera pallida</name>
    <dbReference type="NCBI Taxonomy" id="36090"/>
    <lineage>
        <taxon>Eukaryota</taxon>
        <taxon>Metazoa</taxon>
        <taxon>Ecdysozoa</taxon>
        <taxon>Nematoda</taxon>
        <taxon>Chromadorea</taxon>
        <taxon>Rhabditida</taxon>
        <taxon>Tylenchina</taxon>
        <taxon>Tylenchomorpha</taxon>
        <taxon>Tylenchoidea</taxon>
        <taxon>Heteroderidae</taxon>
        <taxon>Heteroderinae</taxon>
        <taxon>Globodera</taxon>
    </lineage>
</organism>
<evidence type="ECO:0000313" key="2">
    <source>
        <dbReference type="WBParaSite" id="GPLIN_000111900"/>
    </source>
</evidence>